<comment type="caution">
    <text evidence="2">The sequence shown here is derived from an EMBL/GenBank/DDBJ whole genome shotgun (WGS) entry which is preliminary data.</text>
</comment>
<dbReference type="EMBL" id="QRBB01000001">
    <property type="protein sequence ID" value="RDS78420.1"/>
    <property type="molecule type" value="Genomic_DNA"/>
</dbReference>
<evidence type="ECO:0000313" key="3">
    <source>
        <dbReference type="Proteomes" id="UP000254101"/>
    </source>
</evidence>
<evidence type="ECO:0000313" key="2">
    <source>
        <dbReference type="EMBL" id="RDS78420.1"/>
    </source>
</evidence>
<gene>
    <name evidence="2" type="ORF">DL238_12945</name>
</gene>
<feature type="chain" id="PRO_5017182436" evidence="1">
    <location>
        <begin position="20"/>
        <end position="400"/>
    </location>
</feature>
<dbReference type="RefSeq" id="WP_115492643.1">
    <property type="nucleotide sequence ID" value="NZ_JACHWW010000001.1"/>
</dbReference>
<dbReference type="GO" id="GO:0006508">
    <property type="term" value="P:proteolysis"/>
    <property type="evidence" value="ECO:0007669"/>
    <property type="project" value="InterPro"/>
</dbReference>
<dbReference type="Proteomes" id="UP000254101">
    <property type="component" value="Unassembled WGS sequence"/>
</dbReference>
<proteinExistence type="predicted"/>
<organism evidence="2 3">
    <name type="scientific">Alteriqipengyuania lutimaris</name>
    <dbReference type="NCBI Taxonomy" id="1538146"/>
    <lineage>
        <taxon>Bacteria</taxon>
        <taxon>Pseudomonadati</taxon>
        <taxon>Pseudomonadota</taxon>
        <taxon>Alphaproteobacteria</taxon>
        <taxon>Sphingomonadales</taxon>
        <taxon>Erythrobacteraceae</taxon>
        <taxon>Alteriqipengyuania</taxon>
    </lineage>
</organism>
<keyword evidence="1" id="KW-0732">Signal</keyword>
<dbReference type="SUPFAM" id="SSF51556">
    <property type="entry name" value="Metallo-dependent hydrolases"/>
    <property type="match status" value="1"/>
</dbReference>
<dbReference type="OrthoDB" id="9804920at2"/>
<dbReference type="AlphaFoldDB" id="A0A395LVC8"/>
<sequence>MTSRIATALLVAATLTGCAVGQGSEPVQLQAGDVHRDLLVLDTHLDTPINFGREGWDFSAAHDVSSEIAQVDLGRMAAGNLDGGFFVIFTDQGPLTAEGYRNALDHARGRSEAIDRELAKFPDMIGLARSATEAEALTAEDKLIAFKSIENSYPIGEDLSLMLEFYESGVRMAGPVHGGANQLGDSATDDPRWNGLSPLGREWVGEMNRLGMIIDASHSSDAVLDQLLKLSQAPIILSHSSPRWAYEHPRNIDDARVRRIAANGGAVCMSSIFMSELNLTGTRGELFDQYDRIAQMSPEQQRELSRKWRALDATQPMWDVGFDRYMEALLHLIDVAGVDHVCFGTDWDGGGGIDGLMDITDLPAVTARLLEAGYSREDIGKMTGGNVLRIMRAVEAARAR</sequence>
<feature type="signal peptide" evidence="1">
    <location>
        <begin position="1"/>
        <end position="19"/>
    </location>
</feature>
<dbReference type="Gene3D" id="3.20.20.140">
    <property type="entry name" value="Metal-dependent hydrolases"/>
    <property type="match status" value="1"/>
</dbReference>
<dbReference type="PROSITE" id="PS51257">
    <property type="entry name" value="PROKAR_LIPOPROTEIN"/>
    <property type="match status" value="1"/>
</dbReference>
<name>A0A395LVC8_9SPHN</name>
<dbReference type="GO" id="GO:0070573">
    <property type="term" value="F:metallodipeptidase activity"/>
    <property type="evidence" value="ECO:0007669"/>
    <property type="project" value="InterPro"/>
</dbReference>
<accession>A0A395LVC8</accession>
<dbReference type="PANTHER" id="PTHR10443:SF12">
    <property type="entry name" value="DIPEPTIDASE"/>
    <property type="match status" value="1"/>
</dbReference>
<dbReference type="InterPro" id="IPR032466">
    <property type="entry name" value="Metal_Hydrolase"/>
</dbReference>
<dbReference type="PROSITE" id="PS51365">
    <property type="entry name" value="RENAL_DIPEPTIDASE_2"/>
    <property type="match status" value="1"/>
</dbReference>
<protein>
    <submittedName>
        <fullName evidence="2">Membrane dipeptidase</fullName>
    </submittedName>
</protein>
<evidence type="ECO:0000256" key="1">
    <source>
        <dbReference type="SAM" id="SignalP"/>
    </source>
</evidence>
<dbReference type="PANTHER" id="PTHR10443">
    <property type="entry name" value="MICROSOMAL DIPEPTIDASE"/>
    <property type="match status" value="1"/>
</dbReference>
<dbReference type="InterPro" id="IPR008257">
    <property type="entry name" value="Pept_M19"/>
</dbReference>
<keyword evidence="3" id="KW-1185">Reference proteome</keyword>
<dbReference type="Pfam" id="PF01244">
    <property type="entry name" value="Peptidase_M19"/>
    <property type="match status" value="1"/>
</dbReference>
<reference evidence="2 3" key="1">
    <citation type="submission" date="2018-07" db="EMBL/GenBank/DDBJ databases">
        <title>Erythrobacter nanhaiensis sp. nov., a novel member of the genus Erythrobacter isolated from the South China Sea.</title>
        <authorList>
            <person name="Chen X."/>
            <person name="Liu J."/>
        </authorList>
    </citation>
    <scope>NUCLEOTIDE SEQUENCE [LARGE SCALE GENOMIC DNA]</scope>
    <source>
        <strain evidence="2 3">S-5</strain>
    </source>
</reference>